<dbReference type="InterPro" id="IPR000847">
    <property type="entry name" value="LysR_HTH_N"/>
</dbReference>
<dbReference type="InterPro" id="IPR036388">
    <property type="entry name" value="WH-like_DNA-bd_sf"/>
</dbReference>
<dbReference type="OrthoDB" id="196624at2"/>
<dbReference type="GO" id="GO:0003700">
    <property type="term" value="F:DNA-binding transcription factor activity"/>
    <property type="evidence" value="ECO:0007669"/>
    <property type="project" value="InterPro"/>
</dbReference>
<protein>
    <submittedName>
        <fullName evidence="6">LysR family transcriptional regulator</fullName>
    </submittedName>
</protein>
<dbReference type="PANTHER" id="PTHR30126">
    <property type="entry name" value="HTH-TYPE TRANSCRIPTIONAL REGULATOR"/>
    <property type="match status" value="1"/>
</dbReference>
<evidence type="ECO:0000256" key="4">
    <source>
        <dbReference type="ARBA" id="ARBA00023163"/>
    </source>
</evidence>
<keyword evidence="7" id="KW-1185">Reference proteome</keyword>
<keyword evidence="2" id="KW-0805">Transcription regulation</keyword>
<sequence>MRDPGLPSLDQLRVFIAVIDHGGFAHAARALHRTQSVISYTIANLEEQLNIALIDRGRRKVTLTEAGKALLADARAVSARVDGMRARAKALGSGLEAEVCLVVDVMFPMCRLVMLLESFQREYPTVALRLHTEALGGVAQMVLDGRCQLGISGMPVHLPDHIERQLAGHVTMMPVCAPSHPLAVIDGIIPAATLREHLQLVVTDRSPLTAGQDFGVRGLRDWRLADLHSKHALLRGGLGWGSMPEAMIAEDLANGRLVRLRVQDGDALQYPLFVIHRADDQLGPAGRWLKDQFLELDYSLPHGAY</sequence>
<evidence type="ECO:0000259" key="5">
    <source>
        <dbReference type="PROSITE" id="PS50931"/>
    </source>
</evidence>
<evidence type="ECO:0000313" key="7">
    <source>
        <dbReference type="Proteomes" id="UP000290637"/>
    </source>
</evidence>
<organism evidence="6 7">
    <name type="scientific">Pseudoduganella lutea</name>
    <dbReference type="NCBI Taxonomy" id="321985"/>
    <lineage>
        <taxon>Bacteria</taxon>
        <taxon>Pseudomonadati</taxon>
        <taxon>Pseudomonadota</taxon>
        <taxon>Betaproteobacteria</taxon>
        <taxon>Burkholderiales</taxon>
        <taxon>Oxalobacteraceae</taxon>
        <taxon>Telluria group</taxon>
        <taxon>Pseudoduganella</taxon>
    </lineage>
</organism>
<accession>A0A4P6KU56</accession>
<dbReference type="InterPro" id="IPR005119">
    <property type="entry name" value="LysR_subst-bd"/>
</dbReference>
<dbReference type="GO" id="GO:0000976">
    <property type="term" value="F:transcription cis-regulatory region binding"/>
    <property type="evidence" value="ECO:0007669"/>
    <property type="project" value="TreeGrafter"/>
</dbReference>
<proteinExistence type="inferred from homology"/>
<evidence type="ECO:0000256" key="3">
    <source>
        <dbReference type="ARBA" id="ARBA00023125"/>
    </source>
</evidence>
<dbReference type="SUPFAM" id="SSF53850">
    <property type="entry name" value="Periplasmic binding protein-like II"/>
    <property type="match status" value="1"/>
</dbReference>
<dbReference type="EMBL" id="CP035913">
    <property type="protein sequence ID" value="QBE62629.1"/>
    <property type="molecule type" value="Genomic_DNA"/>
</dbReference>
<gene>
    <name evidence="6" type="ORF">EWM63_06305</name>
</gene>
<dbReference type="InterPro" id="IPR036390">
    <property type="entry name" value="WH_DNA-bd_sf"/>
</dbReference>
<name>A0A4P6KU56_9BURK</name>
<dbReference type="Pfam" id="PF00126">
    <property type="entry name" value="HTH_1"/>
    <property type="match status" value="1"/>
</dbReference>
<comment type="similarity">
    <text evidence="1">Belongs to the LysR transcriptional regulatory family.</text>
</comment>
<dbReference type="Proteomes" id="UP000290637">
    <property type="component" value="Chromosome"/>
</dbReference>
<dbReference type="Gene3D" id="1.10.10.10">
    <property type="entry name" value="Winged helix-like DNA-binding domain superfamily/Winged helix DNA-binding domain"/>
    <property type="match status" value="1"/>
</dbReference>
<dbReference type="SUPFAM" id="SSF46785">
    <property type="entry name" value="Winged helix' DNA-binding domain"/>
    <property type="match status" value="1"/>
</dbReference>
<feature type="domain" description="HTH lysR-type" evidence="5">
    <location>
        <begin position="7"/>
        <end position="64"/>
    </location>
</feature>
<evidence type="ECO:0000256" key="1">
    <source>
        <dbReference type="ARBA" id="ARBA00009437"/>
    </source>
</evidence>
<keyword evidence="4" id="KW-0804">Transcription</keyword>
<reference evidence="6 7" key="1">
    <citation type="submission" date="2019-02" db="EMBL/GenBank/DDBJ databases">
        <title>Draft Genome Sequences of Six Type Strains of the Genus Massilia.</title>
        <authorList>
            <person name="Miess H."/>
            <person name="Frediansyhah A."/>
            <person name="Gross H."/>
        </authorList>
    </citation>
    <scope>NUCLEOTIDE SEQUENCE [LARGE SCALE GENOMIC DNA]</scope>
    <source>
        <strain evidence="6 7">DSM 17473</strain>
    </source>
</reference>
<dbReference type="PANTHER" id="PTHR30126:SF91">
    <property type="entry name" value="LYSR FAMILY TRANSCRIPTIONAL REGULATOR"/>
    <property type="match status" value="1"/>
</dbReference>
<dbReference type="AlphaFoldDB" id="A0A4P6KU56"/>
<dbReference type="Gene3D" id="3.40.190.290">
    <property type="match status" value="1"/>
</dbReference>
<keyword evidence="3" id="KW-0238">DNA-binding</keyword>
<dbReference type="PRINTS" id="PR00039">
    <property type="entry name" value="HTHLYSR"/>
</dbReference>
<dbReference type="Pfam" id="PF03466">
    <property type="entry name" value="LysR_substrate"/>
    <property type="match status" value="1"/>
</dbReference>
<dbReference type="FunFam" id="1.10.10.10:FF:000001">
    <property type="entry name" value="LysR family transcriptional regulator"/>
    <property type="match status" value="1"/>
</dbReference>
<evidence type="ECO:0000256" key="2">
    <source>
        <dbReference type="ARBA" id="ARBA00023015"/>
    </source>
</evidence>
<dbReference type="PROSITE" id="PS50931">
    <property type="entry name" value="HTH_LYSR"/>
    <property type="match status" value="1"/>
</dbReference>
<evidence type="ECO:0000313" key="6">
    <source>
        <dbReference type="EMBL" id="QBE62629.1"/>
    </source>
</evidence>
<dbReference type="KEGG" id="plue:EWM63_06305"/>
<dbReference type="RefSeq" id="WP_130185764.1">
    <property type="nucleotide sequence ID" value="NZ_CP035913.1"/>
</dbReference>